<evidence type="ECO:0000259" key="2">
    <source>
        <dbReference type="PROSITE" id="PS50011"/>
    </source>
</evidence>
<dbReference type="InterPro" id="IPR051177">
    <property type="entry name" value="CIK-Related_Protein"/>
</dbReference>
<dbReference type="PANTHER" id="PTHR12984:SF3">
    <property type="entry name" value="N-TERMINAL KINASE-LIKE PROTEIN"/>
    <property type="match status" value="1"/>
</dbReference>
<dbReference type="PANTHER" id="PTHR12984">
    <property type="entry name" value="SCY1-RELATED S/T PROTEIN KINASE-LIKE"/>
    <property type="match status" value="1"/>
</dbReference>
<dbReference type="Gene3D" id="3.30.200.20">
    <property type="entry name" value="Phosphorylase Kinase, domain 1"/>
    <property type="match status" value="1"/>
</dbReference>
<dbReference type="SUPFAM" id="SSF56112">
    <property type="entry name" value="Protein kinase-like (PK-like)"/>
    <property type="match status" value="1"/>
</dbReference>
<reference evidence="3" key="1">
    <citation type="submission" date="2021-06" db="EMBL/GenBank/DDBJ databases">
        <authorList>
            <person name="Kallberg Y."/>
            <person name="Tangrot J."/>
            <person name="Rosling A."/>
        </authorList>
    </citation>
    <scope>NUCLEOTIDE SEQUENCE</scope>
    <source>
        <strain evidence="3">IA702</strain>
    </source>
</reference>
<dbReference type="GO" id="GO:0006409">
    <property type="term" value="P:tRNA export from nucleus"/>
    <property type="evidence" value="ECO:0007669"/>
    <property type="project" value="TreeGrafter"/>
</dbReference>
<feature type="domain" description="Protein kinase" evidence="2">
    <location>
        <begin position="22"/>
        <end position="274"/>
    </location>
</feature>
<name>A0A9N8ZP24_9GLOM</name>
<gene>
    <name evidence="3" type="ORF">POCULU_LOCUS2624</name>
</gene>
<dbReference type="Gene3D" id="1.25.10.10">
    <property type="entry name" value="Leucine-rich Repeat Variant"/>
    <property type="match status" value="1"/>
</dbReference>
<dbReference type="GO" id="GO:0005524">
    <property type="term" value="F:ATP binding"/>
    <property type="evidence" value="ECO:0007669"/>
    <property type="project" value="InterPro"/>
</dbReference>
<dbReference type="EMBL" id="CAJVPJ010000254">
    <property type="protein sequence ID" value="CAG8502064.1"/>
    <property type="molecule type" value="Genomic_DNA"/>
</dbReference>
<feature type="region of interest" description="Disordered" evidence="1">
    <location>
        <begin position="597"/>
        <end position="668"/>
    </location>
</feature>
<accession>A0A9N8ZP24</accession>
<dbReference type="Proteomes" id="UP000789572">
    <property type="component" value="Unassembled WGS sequence"/>
</dbReference>
<dbReference type="AlphaFoldDB" id="A0A9N8ZP24"/>
<dbReference type="Pfam" id="PF07714">
    <property type="entry name" value="PK_Tyr_Ser-Thr"/>
    <property type="match status" value="1"/>
</dbReference>
<dbReference type="GO" id="GO:0004672">
    <property type="term" value="F:protein kinase activity"/>
    <property type="evidence" value="ECO:0007669"/>
    <property type="project" value="InterPro"/>
</dbReference>
<organism evidence="3 4">
    <name type="scientific">Paraglomus occultum</name>
    <dbReference type="NCBI Taxonomy" id="144539"/>
    <lineage>
        <taxon>Eukaryota</taxon>
        <taxon>Fungi</taxon>
        <taxon>Fungi incertae sedis</taxon>
        <taxon>Mucoromycota</taxon>
        <taxon>Glomeromycotina</taxon>
        <taxon>Glomeromycetes</taxon>
        <taxon>Paraglomerales</taxon>
        <taxon>Paraglomeraceae</taxon>
        <taxon>Paraglomus</taxon>
    </lineage>
</organism>
<dbReference type="SUPFAM" id="SSF48371">
    <property type="entry name" value="ARM repeat"/>
    <property type="match status" value="1"/>
</dbReference>
<proteinExistence type="predicted"/>
<protein>
    <submittedName>
        <fullName evidence="3">926_t:CDS:1</fullName>
    </submittedName>
</protein>
<dbReference type="OrthoDB" id="447103at2759"/>
<comment type="caution">
    <text evidence="3">The sequence shown here is derived from an EMBL/GenBank/DDBJ whole genome shotgun (WGS) entry which is preliminary data.</text>
</comment>
<dbReference type="PROSITE" id="PS50011">
    <property type="entry name" value="PROTEIN_KINASE_DOM"/>
    <property type="match status" value="1"/>
</dbReference>
<dbReference type="InterPro" id="IPR011989">
    <property type="entry name" value="ARM-like"/>
</dbReference>
<feature type="compositionally biased region" description="Polar residues" evidence="1">
    <location>
        <begin position="623"/>
        <end position="635"/>
    </location>
</feature>
<dbReference type="InterPro" id="IPR000719">
    <property type="entry name" value="Prot_kinase_dom"/>
</dbReference>
<feature type="compositionally biased region" description="Basic and acidic residues" evidence="1">
    <location>
        <begin position="736"/>
        <end position="760"/>
    </location>
</feature>
<evidence type="ECO:0000313" key="4">
    <source>
        <dbReference type="Proteomes" id="UP000789572"/>
    </source>
</evidence>
<dbReference type="InterPro" id="IPR011009">
    <property type="entry name" value="Kinase-like_dom_sf"/>
</dbReference>
<dbReference type="InterPro" id="IPR016024">
    <property type="entry name" value="ARM-type_fold"/>
</dbReference>
<evidence type="ECO:0000256" key="1">
    <source>
        <dbReference type="SAM" id="MobiDB-lite"/>
    </source>
</evidence>
<dbReference type="GO" id="GO:0005737">
    <property type="term" value="C:cytoplasm"/>
    <property type="evidence" value="ECO:0007669"/>
    <property type="project" value="TreeGrafter"/>
</dbReference>
<feature type="compositionally biased region" description="Low complexity" evidence="1">
    <location>
        <begin position="720"/>
        <end position="732"/>
    </location>
</feature>
<dbReference type="Gene3D" id="1.10.510.10">
    <property type="entry name" value="Transferase(Phosphotransferase) domain 1"/>
    <property type="match status" value="1"/>
</dbReference>
<dbReference type="InterPro" id="IPR001245">
    <property type="entry name" value="Ser-Thr/Tyr_kinase_cat_dom"/>
</dbReference>
<feature type="region of interest" description="Disordered" evidence="1">
    <location>
        <begin position="695"/>
        <end position="773"/>
    </location>
</feature>
<evidence type="ECO:0000313" key="3">
    <source>
        <dbReference type="EMBL" id="CAG8502064.1"/>
    </source>
</evidence>
<feature type="compositionally biased region" description="Low complexity" evidence="1">
    <location>
        <begin position="604"/>
        <end position="615"/>
    </location>
</feature>
<keyword evidence="4" id="KW-1185">Reference proteome</keyword>
<feature type="compositionally biased region" description="Basic residues" evidence="1">
    <location>
        <begin position="761"/>
        <end position="773"/>
    </location>
</feature>
<feature type="compositionally biased region" description="Low complexity" evidence="1">
    <location>
        <begin position="637"/>
        <end position="648"/>
    </location>
</feature>
<sequence length="773" mass="85563">MDYLKSTLSRAILGKDIPAFPYNIGTKVDSYDGVSIWELRSGTKKEDDSPVSIFTFDCARNRDRLSLAKNAFRKMRTIRHPDLLKYVDGVETDDYIYVVTDPVVPLQTRLTESIDNNLKLWGLYKIANVLKFLNEDCQIIHGNVRIASIFTNKAGEWKLGGFELMSSIKEESPIIHTYGGLMPEAKKYASPEIIKGSWNVLKDFDVHVIDTWDYGLLIYEVYNGQFSTADQLSNRGSIPSNLARQYKQLISQNARSRPNMSSFIEQGLNDEGFFQDDFIQTALFLEHMSIKDAREKEAFIKKLNSSLDNIHRDFCKYKILPELIHSVEYGSGGAKVLDPIIKIGSFLSEEEYETTIVALIVKLFAMPDRTIRLSLLENFSIFIDHLSEKVINDKIFSHMATGFTDTAPIIRESTVKSVLLLAPKLSDRILNNDLLRYLAKLQTDDEPGIRTNTTICLGKISKYFSESTKKKVLVLAFTRALKDPFPHARVASLMALAATLQYYDASECATKIVPCVSTALIDKEKQVRTQAFKTLDMFVKRLEKLTESMPDSATPPQQSNGTGAGGVAVVAGAVATVAESWGGWAVTSLTKKLAGEGDLAPDRSSNNQSPSNDSSLGIRSGKNDTSPATSTSSLRLSFADNASGDASDGWGGDESIEAGGKKDESQSSVGMKLGVSAAASPMKLVGTSRIAYQTDGWDVDDSGWGNGEDGWDNDWTTKPSSQNSSSSSQSMSTNATKEERVAEMHQRREERRQRMAELREKKKKSGGLGARRV</sequence>